<accession>A0A0A2CAA2</accession>
<evidence type="ECO:0000313" key="1">
    <source>
        <dbReference type="EMBL" id="KGG22457.1"/>
    </source>
</evidence>
<dbReference type="RefSeq" id="WP_275040713.1">
    <property type="nucleotide sequence ID" value="NZ_CP138967.1"/>
</dbReference>
<protein>
    <submittedName>
        <fullName evidence="1">Uncharacterized protein</fullName>
    </submittedName>
</protein>
<dbReference type="EMBL" id="JNAX01000002">
    <property type="protein sequence ID" value="KGG22457.1"/>
    <property type="molecule type" value="Genomic_DNA"/>
</dbReference>
<organism evidence="1 2">
    <name type="scientific">Prochlorococcus marinus str. PAC1</name>
    <dbReference type="NCBI Taxonomy" id="59924"/>
    <lineage>
        <taxon>Bacteria</taxon>
        <taxon>Bacillati</taxon>
        <taxon>Cyanobacteriota</taxon>
        <taxon>Cyanophyceae</taxon>
        <taxon>Synechococcales</taxon>
        <taxon>Prochlorococcaceae</taxon>
        <taxon>Prochlorococcus</taxon>
    </lineage>
</organism>
<name>A0A0A2CAA2_PROMR</name>
<proteinExistence type="predicted"/>
<reference evidence="2" key="1">
    <citation type="journal article" date="2014" name="Sci. Data">
        <title>Genomes of diverse isolates of the marine cyanobacterium Prochlorococcus.</title>
        <authorList>
            <person name="Biller S."/>
            <person name="Berube P."/>
            <person name="Thompson J."/>
            <person name="Kelly L."/>
            <person name="Roggensack S."/>
            <person name="Awad L."/>
            <person name="Roache-Johnson K."/>
            <person name="Ding H."/>
            <person name="Giovannoni S.J."/>
            <person name="Moore L.R."/>
            <person name="Chisholm S.W."/>
        </authorList>
    </citation>
    <scope>NUCLEOTIDE SEQUENCE [LARGE SCALE GENOMIC DNA]</scope>
    <source>
        <strain evidence="2">PAC1</strain>
    </source>
</reference>
<gene>
    <name evidence="1" type="ORF">EV03_0128</name>
</gene>
<comment type="caution">
    <text evidence="1">The sequence shown here is derived from an EMBL/GenBank/DDBJ whole genome shotgun (WGS) entry which is preliminary data.</text>
</comment>
<sequence>MDLHLYLGDSDGEGDLLGEIFTLVELKINFTTLKYLNKYK</sequence>
<dbReference type="AlphaFoldDB" id="A0A0A2CAA2"/>
<evidence type="ECO:0000313" key="2">
    <source>
        <dbReference type="Proteomes" id="UP000030392"/>
    </source>
</evidence>
<dbReference type="Proteomes" id="UP000030392">
    <property type="component" value="Unassembled WGS sequence"/>
</dbReference>